<dbReference type="Pfam" id="PF02146">
    <property type="entry name" value="SIR2"/>
    <property type="match status" value="1"/>
</dbReference>
<comment type="caution">
    <text evidence="6">The sequence shown here is derived from an EMBL/GenBank/DDBJ whole genome shotgun (WGS) entry which is preliminary data.</text>
</comment>
<keyword evidence="1" id="KW-0808">Transferase</keyword>
<dbReference type="EC" id="2.3.1.286" evidence="3"/>
<evidence type="ECO:0000259" key="5">
    <source>
        <dbReference type="PROSITE" id="PS50305"/>
    </source>
</evidence>
<evidence type="ECO:0000313" key="7">
    <source>
        <dbReference type="Proteomes" id="UP000306808"/>
    </source>
</evidence>
<comment type="catalytic activity">
    <reaction evidence="3">
        <text>N(6)-succinyl-L-lysyl-[protein] + NAD(+) + H2O = 2''-O-succinyl-ADP-D-ribose + nicotinamide + L-lysyl-[protein]</text>
        <dbReference type="Rhea" id="RHEA:47668"/>
        <dbReference type="Rhea" id="RHEA-COMP:9752"/>
        <dbReference type="Rhea" id="RHEA-COMP:11877"/>
        <dbReference type="ChEBI" id="CHEBI:15377"/>
        <dbReference type="ChEBI" id="CHEBI:17154"/>
        <dbReference type="ChEBI" id="CHEBI:29969"/>
        <dbReference type="ChEBI" id="CHEBI:57540"/>
        <dbReference type="ChEBI" id="CHEBI:87830"/>
        <dbReference type="ChEBI" id="CHEBI:87832"/>
    </reaction>
</comment>
<comment type="similarity">
    <text evidence="3">Belongs to the sirtuin family. Class III subfamily.</text>
</comment>
<dbReference type="InterPro" id="IPR050134">
    <property type="entry name" value="NAD-dep_sirtuin_deacylases"/>
</dbReference>
<dbReference type="PANTHER" id="PTHR11085">
    <property type="entry name" value="NAD-DEPENDENT PROTEIN DEACYLASE SIRTUIN-5, MITOCHONDRIAL-RELATED"/>
    <property type="match status" value="1"/>
</dbReference>
<comment type="function">
    <text evidence="3">NAD-dependent lysine deacetylase and desuccinylase that specifically removes acetyl and succinyl groups on target proteins. Modulates the activities of several proteins which are inactive in their acylated form.</text>
</comment>
<dbReference type="EMBL" id="SUME01000001">
    <property type="protein sequence ID" value="TJZ63478.1"/>
    <property type="molecule type" value="Genomic_DNA"/>
</dbReference>
<dbReference type="Proteomes" id="UP000306808">
    <property type="component" value="Unassembled WGS sequence"/>
</dbReference>
<dbReference type="GO" id="GO:0036055">
    <property type="term" value="F:protein-succinyllysine desuccinylase activity"/>
    <property type="evidence" value="ECO:0007669"/>
    <property type="project" value="UniProtKB-UniRule"/>
</dbReference>
<dbReference type="PROSITE" id="PS50305">
    <property type="entry name" value="SIRTUIN"/>
    <property type="match status" value="1"/>
</dbReference>
<reference evidence="6 7" key="1">
    <citation type="submission" date="2019-04" db="EMBL/GenBank/DDBJ databases">
        <title>Sphingobacterium olei sp. nov., isolated from oil-contaminated soil.</title>
        <authorList>
            <person name="Liu B."/>
        </authorList>
    </citation>
    <scope>NUCLEOTIDE SEQUENCE [LARGE SCALE GENOMIC DNA]</scope>
    <source>
        <strain evidence="6 7">HAL-9</strain>
    </source>
</reference>
<dbReference type="GO" id="GO:0005737">
    <property type="term" value="C:cytoplasm"/>
    <property type="evidence" value="ECO:0007669"/>
    <property type="project" value="UniProtKB-SubCell"/>
</dbReference>
<feature type="binding site" evidence="3">
    <location>
        <position position="56"/>
    </location>
    <ligand>
        <name>substrate</name>
    </ligand>
</feature>
<comment type="catalytic activity">
    <reaction evidence="3">
        <text>N(6)-acetyl-L-lysyl-[protein] + NAD(+) + H2O = 2''-O-acetyl-ADP-D-ribose + nicotinamide + L-lysyl-[protein]</text>
        <dbReference type="Rhea" id="RHEA:43636"/>
        <dbReference type="Rhea" id="RHEA-COMP:9752"/>
        <dbReference type="Rhea" id="RHEA-COMP:10731"/>
        <dbReference type="ChEBI" id="CHEBI:15377"/>
        <dbReference type="ChEBI" id="CHEBI:17154"/>
        <dbReference type="ChEBI" id="CHEBI:29969"/>
        <dbReference type="ChEBI" id="CHEBI:57540"/>
        <dbReference type="ChEBI" id="CHEBI:61930"/>
        <dbReference type="ChEBI" id="CHEBI:83767"/>
        <dbReference type="EC" id="2.3.1.286"/>
    </reaction>
</comment>
<feature type="binding site" evidence="3">
    <location>
        <begin position="173"/>
        <end position="175"/>
    </location>
    <ligand>
        <name>NAD(+)</name>
        <dbReference type="ChEBI" id="CHEBI:57540"/>
    </ligand>
</feature>
<feature type="binding site" evidence="3">
    <location>
        <position position="59"/>
    </location>
    <ligand>
        <name>substrate</name>
    </ligand>
</feature>
<dbReference type="Gene3D" id="3.40.50.1220">
    <property type="entry name" value="TPP-binding domain"/>
    <property type="match status" value="1"/>
</dbReference>
<dbReference type="InterPro" id="IPR027546">
    <property type="entry name" value="Sirtuin_class_III"/>
</dbReference>
<sequence>MLMKKKVVVFTGAGISAESGLQTFRGQDGLWEGYNLEEVATPEAWNRDPALVQRFYNLRRSACRKALPNDAHKALVALEDKYDVVVITKNIDDLHERAGSRKVLHLHGEIMKSQSSKNPKLVYPITGDSLEMGQLCELGTQLRPHVVWFGEAVPNIEPAIRLVSEAVIFIVVGTSLQVYPAANLVYETSENCEIIVIDPNADNFKVPSNTRVIKVNASIGVPDLVKKLTK</sequence>
<evidence type="ECO:0000256" key="4">
    <source>
        <dbReference type="PROSITE-ProRule" id="PRU00236"/>
    </source>
</evidence>
<dbReference type="InterPro" id="IPR026591">
    <property type="entry name" value="Sirtuin_cat_small_dom_sf"/>
</dbReference>
<comment type="caution">
    <text evidence="3 4">Lacks conserved residue(s) required for the propagation of feature annotation.</text>
</comment>
<feature type="binding site" evidence="3">
    <location>
        <begin position="203"/>
        <end position="205"/>
    </location>
    <ligand>
        <name>NAD(+)</name>
        <dbReference type="ChEBI" id="CHEBI:57540"/>
    </ligand>
</feature>
<comment type="subcellular location">
    <subcellularLocation>
        <location evidence="3">Cytoplasm</location>
    </subcellularLocation>
</comment>
<dbReference type="InterPro" id="IPR029035">
    <property type="entry name" value="DHS-like_NAD/FAD-binding_dom"/>
</dbReference>
<keyword evidence="7" id="KW-1185">Reference proteome</keyword>
<organism evidence="6 7">
    <name type="scientific">Sphingobacterium olei</name>
    <dbReference type="NCBI Taxonomy" id="2571155"/>
    <lineage>
        <taxon>Bacteria</taxon>
        <taxon>Pseudomonadati</taxon>
        <taxon>Bacteroidota</taxon>
        <taxon>Sphingobacteriia</taxon>
        <taxon>Sphingobacteriales</taxon>
        <taxon>Sphingobacteriaceae</taxon>
        <taxon>Sphingobacterium</taxon>
    </lineage>
</organism>
<feature type="binding site" evidence="3">
    <location>
        <position position="217"/>
    </location>
    <ligand>
        <name>NAD(+)</name>
        <dbReference type="ChEBI" id="CHEBI:57540"/>
    </ligand>
</feature>
<evidence type="ECO:0000313" key="6">
    <source>
        <dbReference type="EMBL" id="TJZ63478.1"/>
    </source>
</evidence>
<evidence type="ECO:0000256" key="2">
    <source>
        <dbReference type="ARBA" id="ARBA00023027"/>
    </source>
</evidence>
<feature type="domain" description="Deacetylase sirtuin-type" evidence="5">
    <location>
        <begin position="1"/>
        <end position="230"/>
    </location>
</feature>
<accession>A0A4V5MN61</accession>
<evidence type="ECO:0000256" key="3">
    <source>
        <dbReference type="HAMAP-Rule" id="MF_01121"/>
    </source>
</evidence>
<dbReference type="HAMAP" id="MF_01121">
    <property type="entry name" value="Sirtuin_ClassIII"/>
    <property type="match status" value="1"/>
</dbReference>
<feature type="active site" description="Proton acceptor" evidence="3">
    <location>
        <position position="107"/>
    </location>
</feature>
<dbReference type="InterPro" id="IPR026590">
    <property type="entry name" value="Ssirtuin_cat_dom"/>
</dbReference>
<dbReference type="SUPFAM" id="SSF52467">
    <property type="entry name" value="DHS-like NAD/FAD-binding domain"/>
    <property type="match status" value="1"/>
</dbReference>
<dbReference type="GO" id="GO:0017136">
    <property type="term" value="F:histone deacetylase activity, NAD-dependent"/>
    <property type="evidence" value="ECO:0007669"/>
    <property type="project" value="TreeGrafter"/>
</dbReference>
<keyword evidence="3" id="KW-0963">Cytoplasm</keyword>
<proteinExistence type="inferred from homology"/>
<dbReference type="OrthoDB" id="9800582at2"/>
<evidence type="ECO:0000256" key="1">
    <source>
        <dbReference type="ARBA" id="ARBA00022679"/>
    </source>
</evidence>
<dbReference type="InterPro" id="IPR003000">
    <property type="entry name" value="Sirtuin"/>
</dbReference>
<dbReference type="PANTHER" id="PTHR11085:SF4">
    <property type="entry name" value="NAD-DEPENDENT PROTEIN DEACYLASE"/>
    <property type="match status" value="1"/>
</dbReference>
<dbReference type="AlphaFoldDB" id="A0A4V5MN61"/>
<dbReference type="Gene3D" id="3.30.1600.10">
    <property type="entry name" value="SIR2/SIRT2 'Small Domain"/>
    <property type="match status" value="1"/>
</dbReference>
<keyword evidence="2 3" id="KW-0520">NAD</keyword>
<name>A0A4V5MN61_9SPHI</name>
<dbReference type="GO" id="GO:0070403">
    <property type="term" value="F:NAD+ binding"/>
    <property type="evidence" value="ECO:0007669"/>
    <property type="project" value="UniProtKB-UniRule"/>
</dbReference>
<dbReference type="GO" id="GO:0036054">
    <property type="term" value="F:protein-malonyllysine demalonylase activity"/>
    <property type="evidence" value="ECO:0007669"/>
    <property type="project" value="InterPro"/>
</dbReference>
<feature type="binding site" evidence="3">
    <location>
        <begin position="12"/>
        <end position="31"/>
    </location>
    <ligand>
        <name>NAD(+)</name>
        <dbReference type="ChEBI" id="CHEBI:57540"/>
    </ligand>
</feature>
<gene>
    <name evidence="3" type="primary">cobB</name>
    <name evidence="6" type="ORF">FAZ15_04140</name>
</gene>
<comment type="domain">
    <text evidence="3">2 residues (Tyr-56 and Arg-59) present in a large hydrophobic pocket are probably involved in substrate specificity. They are important for desuccinylation activity, but dispensable for deacetylation activity.</text>
</comment>
<protein>
    <recommendedName>
        <fullName evidence="3">NAD-dependent protein deacylase</fullName>
        <ecNumber evidence="3">2.3.1.286</ecNumber>
    </recommendedName>
    <alternativeName>
        <fullName evidence="3">Regulatory protein SIR2 homolog</fullName>
    </alternativeName>
</protein>